<dbReference type="EMBL" id="LN681225">
    <property type="protein sequence ID" value="CEK11476.1"/>
    <property type="molecule type" value="Genomic_DNA"/>
</dbReference>
<gene>
    <name evidence="2" type="ORF">LHA_2463</name>
</gene>
<dbReference type="SUPFAM" id="SSF53474">
    <property type="entry name" value="alpha/beta-Hydrolases"/>
    <property type="match status" value="1"/>
</dbReference>
<sequence length="229" mass="26445">MKRNIVFLPGLGCDERSFAQQAKVLESQFNVQIIVCDTSNNMDGHVDFVLNKSPEQMILIGHSFGGWIAQWVAIHGPQRVSHLILMGTATGKLTPQLRAVFEDMLRNFEKNQPMEFFDKLRLLIVCEQRKNDKDLLGLIKTMQRDFSLEGLLNQVRTDLEGKETTPYLKNIHCPTLLMLGKQDFFYQEEMRILKENIPNNEFVEIEDCGHSIPLEKPERVTALLQDWLK</sequence>
<accession>A0A0A8UVD8</accession>
<dbReference type="PANTHER" id="PTHR43798:SF33">
    <property type="entry name" value="HYDROLASE, PUTATIVE (AFU_ORTHOLOGUE AFUA_2G14860)-RELATED"/>
    <property type="match status" value="1"/>
</dbReference>
<organism evidence="2 3">
    <name type="scientific">Legionella hackeliae</name>
    <dbReference type="NCBI Taxonomy" id="449"/>
    <lineage>
        <taxon>Bacteria</taxon>
        <taxon>Pseudomonadati</taxon>
        <taxon>Pseudomonadota</taxon>
        <taxon>Gammaproteobacteria</taxon>
        <taxon>Legionellales</taxon>
        <taxon>Legionellaceae</taxon>
        <taxon>Legionella</taxon>
    </lineage>
</organism>
<dbReference type="RefSeq" id="WP_045106673.1">
    <property type="nucleotide sequence ID" value="NZ_LN681225.1"/>
</dbReference>
<dbReference type="AlphaFoldDB" id="A0A0A8UVD8"/>
<dbReference type="InterPro" id="IPR029058">
    <property type="entry name" value="AB_hydrolase_fold"/>
</dbReference>
<dbReference type="OrthoDB" id="2086224at2"/>
<dbReference type="GO" id="GO:0016020">
    <property type="term" value="C:membrane"/>
    <property type="evidence" value="ECO:0007669"/>
    <property type="project" value="TreeGrafter"/>
</dbReference>
<dbReference type="Gene3D" id="3.40.50.1820">
    <property type="entry name" value="alpha/beta hydrolase"/>
    <property type="match status" value="1"/>
</dbReference>
<dbReference type="InterPro" id="IPR000073">
    <property type="entry name" value="AB_hydrolase_1"/>
</dbReference>
<reference evidence="3" key="1">
    <citation type="submission" date="2014-09" db="EMBL/GenBank/DDBJ databases">
        <authorList>
            <person name="Gomez-Valero L."/>
        </authorList>
    </citation>
    <scope>NUCLEOTIDE SEQUENCE [LARGE SCALE GENOMIC DNA]</scope>
    <source>
        <strain evidence="3">ATCC35250</strain>
    </source>
</reference>
<dbReference type="HOGENOM" id="CLU_020336_29_1_6"/>
<dbReference type="EC" id="3.1.1.1" evidence="2"/>
<proteinExistence type="predicted"/>
<evidence type="ECO:0000313" key="2">
    <source>
        <dbReference type="EMBL" id="CEK11476.1"/>
    </source>
</evidence>
<evidence type="ECO:0000259" key="1">
    <source>
        <dbReference type="Pfam" id="PF00561"/>
    </source>
</evidence>
<dbReference type="PANTHER" id="PTHR43798">
    <property type="entry name" value="MONOACYLGLYCEROL LIPASE"/>
    <property type="match status" value="1"/>
</dbReference>
<dbReference type="PATRIC" id="fig|449.7.peg.3"/>
<dbReference type="InterPro" id="IPR050266">
    <property type="entry name" value="AB_hydrolase_sf"/>
</dbReference>
<protein>
    <submittedName>
        <fullName evidence="2">Putative Carboxylesterase</fullName>
        <ecNumber evidence="2">3.1.1.1</ecNumber>
    </submittedName>
</protein>
<dbReference type="PRINTS" id="PR00111">
    <property type="entry name" value="ABHYDROLASE"/>
</dbReference>
<name>A0A0A8UVD8_LEGHA</name>
<dbReference type="Proteomes" id="UP000032803">
    <property type="component" value="Chromosome I"/>
</dbReference>
<keyword evidence="2" id="KW-0378">Hydrolase</keyword>
<feature type="domain" description="AB hydrolase-1" evidence="1">
    <location>
        <begin position="47"/>
        <end position="217"/>
    </location>
</feature>
<dbReference type="KEGG" id="lha:LHA_2463"/>
<keyword evidence="3" id="KW-1185">Reference proteome</keyword>
<dbReference type="STRING" id="449.LHA_2463"/>
<dbReference type="Pfam" id="PF00561">
    <property type="entry name" value="Abhydrolase_1"/>
    <property type="match status" value="1"/>
</dbReference>
<evidence type="ECO:0000313" key="3">
    <source>
        <dbReference type="Proteomes" id="UP000032803"/>
    </source>
</evidence>
<dbReference type="GO" id="GO:0106435">
    <property type="term" value="F:carboxylesterase activity"/>
    <property type="evidence" value="ECO:0007669"/>
    <property type="project" value="UniProtKB-EC"/>
</dbReference>